<accession>A0A6C0HTL3</accession>
<protein>
    <submittedName>
        <fullName evidence="2">Uncharacterized protein</fullName>
    </submittedName>
</protein>
<evidence type="ECO:0000256" key="1">
    <source>
        <dbReference type="SAM" id="MobiDB-lite"/>
    </source>
</evidence>
<organism evidence="2">
    <name type="scientific">viral metagenome</name>
    <dbReference type="NCBI Taxonomy" id="1070528"/>
    <lineage>
        <taxon>unclassified sequences</taxon>
        <taxon>metagenomes</taxon>
        <taxon>organismal metagenomes</taxon>
    </lineage>
</organism>
<feature type="region of interest" description="Disordered" evidence="1">
    <location>
        <begin position="199"/>
        <end position="234"/>
    </location>
</feature>
<evidence type="ECO:0000313" key="2">
    <source>
        <dbReference type="EMBL" id="QHT83814.1"/>
    </source>
</evidence>
<dbReference type="AlphaFoldDB" id="A0A6C0HTL3"/>
<proteinExistence type="predicted"/>
<sequence length="339" mass="39590">MDDFVISNLQESRNEWCSRLISIFTPLVIEGIRSIFNESWKLCLDNDEVNKYLMTFQNLLSRVPKWNNEIIEEERKRIIERSGCNYLEDLISCVHIIQLKVLTCIRVGNKQKKIDISIPKLDSFIHKVYINVARKVYKNVYLFEKNITPLMVQRNQRELEVMVQECILAAIRDSIPTEEIIRAYTDESVEQEEEIIIENIEEEEQEKKEGGEKKEGSSSQKEDEDEDGTLPIVPAIKNIDNEDVVTRLTFNDNNDNNDISIKKKDDEPKTLERLDEINTSRAIERKLEEEQSDSDYEDDRIRISNDTIDLSGFDLLDEDEKKIDSSSQDYVLDGVEELN</sequence>
<reference evidence="2" key="1">
    <citation type="journal article" date="2020" name="Nature">
        <title>Giant virus diversity and host interactions through global metagenomics.</title>
        <authorList>
            <person name="Schulz F."/>
            <person name="Roux S."/>
            <person name="Paez-Espino D."/>
            <person name="Jungbluth S."/>
            <person name="Walsh D.A."/>
            <person name="Denef V.J."/>
            <person name="McMahon K.D."/>
            <person name="Konstantinidis K.T."/>
            <person name="Eloe-Fadrosh E.A."/>
            <person name="Kyrpides N.C."/>
            <person name="Woyke T."/>
        </authorList>
    </citation>
    <scope>NUCLEOTIDE SEQUENCE</scope>
    <source>
        <strain evidence="2">GVMAG-M-3300023184-168</strain>
    </source>
</reference>
<name>A0A6C0HTL3_9ZZZZ</name>
<dbReference type="Pfam" id="PF19068">
    <property type="entry name" value="DUF5764"/>
    <property type="match status" value="1"/>
</dbReference>
<dbReference type="InterPro" id="IPR043913">
    <property type="entry name" value="DUF5764"/>
</dbReference>
<dbReference type="EMBL" id="MN740012">
    <property type="protein sequence ID" value="QHT83814.1"/>
    <property type="molecule type" value="Genomic_DNA"/>
</dbReference>
<feature type="compositionally biased region" description="Basic and acidic residues" evidence="1">
    <location>
        <begin position="205"/>
        <end position="216"/>
    </location>
</feature>